<reference evidence="3" key="1">
    <citation type="submission" date="2018-08" db="EMBL/GenBank/DDBJ databases">
        <title>Genome of Lactobacillus sp. HBUAS52074.</title>
        <authorList>
            <person name="Guo Z."/>
            <person name="Zhang Z.D."/>
        </authorList>
    </citation>
    <scope>NUCLEOTIDE SEQUENCE [LARGE SCALE GENOMIC DNA]</scope>
    <source>
        <strain evidence="3">HBUAS52074</strain>
    </source>
</reference>
<proteinExistence type="predicted"/>
<dbReference type="InterPro" id="IPR000182">
    <property type="entry name" value="GNAT_dom"/>
</dbReference>
<protein>
    <submittedName>
        <fullName evidence="2">GNAT family N-acetyltransferase</fullName>
    </submittedName>
</protein>
<dbReference type="CDD" id="cd04301">
    <property type="entry name" value="NAT_SF"/>
    <property type="match status" value="1"/>
</dbReference>
<keyword evidence="3" id="KW-1185">Reference proteome</keyword>
<dbReference type="AlphaFoldDB" id="A0A386PW90"/>
<dbReference type="SUPFAM" id="SSF55729">
    <property type="entry name" value="Acyl-CoA N-acyltransferases (Nat)"/>
    <property type="match status" value="1"/>
</dbReference>
<dbReference type="Pfam" id="PF13673">
    <property type="entry name" value="Acetyltransf_10"/>
    <property type="match status" value="1"/>
</dbReference>
<dbReference type="InterPro" id="IPR039143">
    <property type="entry name" value="GNPNAT1-like"/>
</dbReference>
<evidence type="ECO:0000313" key="2">
    <source>
        <dbReference type="EMBL" id="AYE38893.1"/>
    </source>
</evidence>
<keyword evidence="2" id="KW-0808">Transferase</keyword>
<dbReference type="EMBL" id="CP031933">
    <property type="protein sequence ID" value="AYE38893.1"/>
    <property type="molecule type" value="Genomic_DNA"/>
</dbReference>
<dbReference type="GO" id="GO:0004343">
    <property type="term" value="F:glucosamine 6-phosphate N-acetyltransferase activity"/>
    <property type="evidence" value="ECO:0007669"/>
    <property type="project" value="TreeGrafter"/>
</dbReference>
<feature type="domain" description="N-acetyltransferase" evidence="1">
    <location>
        <begin position="1"/>
        <end position="144"/>
    </location>
</feature>
<dbReference type="KEGG" id="lzh:D1B17_09700"/>
<name>A0A386PW90_9LACO</name>
<evidence type="ECO:0000313" key="3">
    <source>
        <dbReference type="Proteomes" id="UP000267208"/>
    </source>
</evidence>
<dbReference type="PROSITE" id="PS51186">
    <property type="entry name" value="GNAT"/>
    <property type="match status" value="1"/>
</dbReference>
<sequence length="144" mass="16538">MKEIKHSFGNKSTVYHDSLNIRKTVFVQEQHVSPDLEIDADEAKCTYFNIYQDHQAVATARISPTNDNGVHIQRVAVLKAFRHQKLGSDLIQAIIQYARDNDYKYAVLGAQDHAQSFYKKLGFEVIGKQYTEVGIFHHDMKLNL</sequence>
<gene>
    <name evidence="2" type="ORF">D1B17_09700</name>
</gene>
<organism evidence="2 3">
    <name type="scientific">Companilactobacillus zhachilii</name>
    <dbReference type="NCBI Taxonomy" id="2304606"/>
    <lineage>
        <taxon>Bacteria</taxon>
        <taxon>Bacillati</taxon>
        <taxon>Bacillota</taxon>
        <taxon>Bacilli</taxon>
        <taxon>Lactobacillales</taxon>
        <taxon>Lactobacillaceae</taxon>
        <taxon>Companilactobacillus</taxon>
    </lineage>
</organism>
<evidence type="ECO:0000259" key="1">
    <source>
        <dbReference type="PROSITE" id="PS51186"/>
    </source>
</evidence>
<dbReference type="PANTHER" id="PTHR13355">
    <property type="entry name" value="GLUCOSAMINE 6-PHOSPHATE N-ACETYLTRANSFERASE"/>
    <property type="match status" value="1"/>
</dbReference>
<dbReference type="InterPro" id="IPR016181">
    <property type="entry name" value="Acyl_CoA_acyltransferase"/>
</dbReference>
<dbReference type="OrthoDB" id="9796171at2"/>
<accession>A0A386PW90</accession>
<dbReference type="Gene3D" id="3.40.630.30">
    <property type="match status" value="1"/>
</dbReference>
<dbReference type="Proteomes" id="UP000267208">
    <property type="component" value="Chromosome"/>
</dbReference>
<dbReference type="RefSeq" id="WP_120143119.1">
    <property type="nucleotide sequence ID" value="NZ_CP031933.2"/>
</dbReference>
<dbReference type="PANTHER" id="PTHR13355:SF11">
    <property type="entry name" value="GLUCOSAMINE 6-PHOSPHATE N-ACETYLTRANSFERASE"/>
    <property type="match status" value="1"/>
</dbReference>